<feature type="transmembrane region" description="Helical" evidence="1">
    <location>
        <begin position="85"/>
        <end position="106"/>
    </location>
</feature>
<organism evidence="4 5">
    <name type="scientific">Spongiibacter thalassae</name>
    <dbReference type="NCBI Taxonomy" id="2721624"/>
    <lineage>
        <taxon>Bacteria</taxon>
        <taxon>Pseudomonadati</taxon>
        <taxon>Pseudomonadota</taxon>
        <taxon>Gammaproteobacteria</taxon>
        <taxon>Cellvibrionales</taxon>
        <taxon>Spongiibacteraceae</taxon>
        <taxon>Spongiibacter</taxon>
    </lineage>
</organism>
<feature type="transmembrane region" description="Helical" evidence="1">
    <location>
        <begin position="50"/>
        <end position="73"/>
    </location>
</feature>
<comment type="caution">
    <text evidence="4">The sequence shown here is derived from an EMBL/GenBank/DDBJ whole genome shotgun (WGS) entry which is preliminary data.</text>
</comment>
<evidence type="ECO:0000256" key="1">
    <source>
        <dbReference type="SAM" id="Phobius"/>
    </source>
</evidence>
<dbReference type="SUPFAM" id="SSF55073">
    <property type="entry name" value="Nucleotide cyclase"/>
    <property type="match status" value="1"/>
</dbReference>
<gene>
    <name evidence="4" type="ORF">HCU74_13230</name>
</gene>
<dbReference type="InterPro" id="IPR043128">
    <property type="entry name" value="Rev_trsase/Diguanyl_cyclase"/>
</dbReference>
<evidence type="ECO:0000313" key="5">
    <source>
        <dbReference type="Proteomes" id="UP000765845"/>
    </source>
</evidence>
<keyword evidence="1" id="KW-0812">Transmembrane</keyword>
<dbReference type="Proteomes" id="UP000765845">
    <property type="component" value="Unassembled WGS sequence"/>
</dbReference>
<feature type="domain" description="EAL" evidence="2">
    <location>
        <begin position="353"/>
        <end position="604"/>
    </location>
</feature>
<dbReference type="InterPro" id="IPR029787">
    <property type="entry name" value="Nucleotide_cyclase"/>
</dbReference>
<dbReference type="Gene3D" id="3.20.20.450">
    <property type="entry name" value="EAL domain"/>
    <property type="match status" value="1"/>
</dbReference>
<dbReference type="RefSeq" id="WP_168450887.1">
    <property type="nucleotide sequence ID" value="NZ_JAAWWK010000004.1"/>
</dbReference>
<dbReference type="Pfam" id="PF00990">
    <property type="entry name" value="GGDEF"/>
    <property type="match status" value="1"/>
</dbReference>
<accession>A0ABX1GGU2</accession>
<dbReference type="PROSITE" id="PS50883">
    <property type="entry name" value="EAL"/>
    <property type="match status" value="1"/>
</dbReference>
<dbReference type="PANTHER" id="PTHR33121:SF19">
    <property type="entry name" value="CYCLIC DI-GMP PHOSPHODIESTERASE PA2567"/>
    <property type="match status" value="1"/>
</dbReference>
<feature type="transmembrane region" description="Helical" evidence="1">
    <location>
        <begin position="163"/>
        <end position="183"/>
    </location>
</feature>
<dbReference type="PROSITE" id="PS50887">
    <property type="entry name" value="GGDEF"/>
    <property type="match status" value="1"/>
</dbReference>
<protein>
    <submittedName>
        <fullName evidence="4">GGDEF domain-containing protein</fullName>
    </submittedName>
</protein>
<dbReference type="Gene3D" id="3.30.70.270">
    <property type="match status" value="1"/>
</dbReference>
<dbReference type="Pfam" id="PF00563">
    <property type="entry name" value="EAL"/>
    <property type="match status" value="1"/>
</dbReference>
<feature type="transmembrane region" description="Helical" evidence="1">
    <location>
        <begin position="27"/>
        <end position="44"/>
    </location>
</feature>
<dbReference type="InterPro" id="IPR001633">
    <property type="entry name" value="EAL_dom"/>
</dbReference>
<dbReference type="InterPro" id="IPR050706">
    <property type="entry name" value="Cyclic-di-GMP_PDE-like"/>
</dbReference>
<reference evidence="4 5" key="1">
    <citation type="submission" date="2020-04" db="EMBL/GenBank/DDBJ databases">
        <authorList>
            <person name="Yoon J."/>
        </authorList>
    </citation>
    <scope>NUCLEOTIDE SEQUENCE [LARGE SCALE GENOMIC DNA]</scope>
    <source>
        <strain evidence="4 5">KMU-166</strain>
    </source>
</reference>
<dbReference type="CDD" id="cd01948">
    <property type="entry name" value="EAL"/>
    <property type="match status" value="1"/>
</dbReference>
<dbReference type="EMBL" id="JAAWWK010000004">
    <property type="protein sequence ID" value="NKI18373.1"/>
    <property type="molecule type" value="Genomic_DNA"/>
</dbReference>
<dbReference type="SMART" id="SM00052">
    <property type="entry name" value="EAL"/>
    <property type="match status" value="1"/>
</dbReference>
<feature type="transmembrane region" description="Helical" evidence="1">
    <location>
        <begin position="136"/>
        <end position="157"/>
    </location>
</feature>
<name>A0ABX1GGU2_9GAMM</name>
<evidence type="ECO:0000259" key="2">
    <source>
        <dbReference type="PROSITE" id="PS50883"/>
    </source>
</evidence>
<keyword evidence="1" id="KW-0472">Membrane</keyword>
<dbReference type="SUPFAM" id="SSF141868">
    <property type="entry name" value="EAL domain-like"/>
    <property type="match status" value="1"/>
</dbReference>
<evidence type="ECO:0000259" key="3">
    <source>
        <dbReference type="PROSITE" id="PS50887"/>
    </source>
</evidence>
<dbReference type="PANTHER" id="PTHR33121">
    <property type="entry name" value="CYCLIC DI-GMP PHOSPHODIESTERASE PDEF"/>
    <property type="match status" value="1"/>
</dbReference>
<keyword evidence="5" id="KW-1185">Reference proteome</keyword>
<dbReference type="InterPro" id="IPR000160">
    <property type="entry name" value="GGDEF_dom"/>
</dbReference>
<feature type="domain" description="GGDEF" evidence="3">
    <location>
        <begin position="218"/>
        <end position="344"/>
    </location>
</feature>
<sequence>MASLRAFIKEYHSTEAGVRLFSDARNIHLFSCLGAAVLTLLLWGEVPGQWLLSWLATMTLFQCLLTLCARLYIRYGKIAHLRFWLRIYSVLSISTHLTWGSLTLMFEDYLGVWQQLFIQQLLFVVILGSRHLLSRIYSLFSANVVALALPSLIGLLYTEHIEWQSLVSGVILGSGALYILYLAKRDAEDFLAQLNRDPVTSLMTRRTFFRELQRSLVPGDSVLVCQVRNYTAICNTLGDSAGDAVLKHLSELLQDALPGNAIIGRLSDAEFGMLARFAPERIASRLLSHSSRNLQWNGHDILLDISLGTASDDGKYSDGKATVRRAQLAAASSDAHGSLVSYHPVLMQQAEREIRLRAGLAQARQNGELALHLQAKVDIKTGKVNGAEGLLRWHSPVFGEVSPVEFIPLAEKTGLIIEIGNWVIEQAADFLMHLPGSDYFSLAINVSVVQFAEENFVDEFRKRMPTLPPGRHLELEITESVVMLDTTVVRKKLAELSEMGIQIALDDFGTGYSSLSYLAELDIDTLKIDRSFINNILSDEKAARLVKTMIDMAQGMGLTVVAEGIETVNQLDKLNGWHCDSAQGYYIAKPIPAMAFYCQYSGYPKTAGAAR</sequence>
<dbReference type="InterPro" id="IPR035919">
    <property type="entry name" value="EAL_sf"/>
</dbReference>
<proteinExistence type="predicted"/>
<keyword evidence="1" id="KW-1133">Transmembrane helix</keyword>
<dbReference type="SMART" id="SM00267">
    <property type="entry name" value="GGDEF"/>
    <property type="match status" value="1"/>
</dbReference>
<evidence type="ECO:0000313" key="4">
    <source>
        <dbReference type="EMBL" id="NKI18373.1"/>
    </source>
</evidence>